<reference evidence="1 2" key="1">
    <citation type="submission" date="2016-10" db="EMBL/GenBank/DDBJ databases">
        <authorList>
            <person name="de Groot N.N."/>
        </authorList>
    </citation>
    <scope>NUCLEOTIDE SEQUENCE [LARGE SCALE GENOMIC DNA]</scope>
    <source>
        <strain evidence="1 2">LMG 27731</strain>
    </source>
</reference>
<name>A0A1I7DWP1_9BURK</name>
<protein>
    <submittedName>
        <fullName evidence="1">Uncharacterized protein</fullName>
    </submittedName>
</protein>
<dbReference type="AlphaFoldDB" id="A0A1I7DWP1"/>
<evidence type="ECO:0000313" key="2">
    <source>
        <dbReference type="Proteomes" id="UP000198844"/>
    </source>
</evidence>
<evidence type="ECO:0000313" key="1">
    <source>
        <dbReference type="EMBL" id="SFU16097.1"/>
    </source>
</evidence>
<dbReference type="Proteomes" id="UP000198844">
    <property type="component" value="Unassembled WGS sequence"/>
</dbReference>
<organism evidence="1 2">
    <name type="scientific">Paraburkholderia aspalathi</name>
    <dbReference type="NCBI Taxonomy" id="1324617"/>
    <lineage>
        <taxon>Bacteria</taxon>
        <taxon>Pseudomonadati</taxon>
        <taxon>Pseudomonadota</taxon>
        <taxon>Betaproteobacteria</taxon>
        <taxon>Burkholderiales</taxon>
        <taxon>Burkholderiaceae</taxon>
        <taxon>Paraburkholderia</taxon>
    </lineage>
</organism>
<gene>
    <name evidence="1" type="ORF">SAMN05192563_101247</name>
</gene>
<proteinExistence type="predicted"/>
<accession>A0A1I7DWP1</accession>
<dbReference type="EMBL" id="FPBH01000012">
    <property type="protein sequence ID" value="SFU16097.1"/>
    <property type="molecule type" value="Genomic_DNA"/>
</dbReference>
<sequence length="94" mass="10697">MAGLGSLHTTHVLLPRQVVRLFQRVFLLWAGRDREIFGSAGLLWCQSANRITEPAHHSANMSELCALRPLMLSGHRSLQRVVVHLESVFSRIRR</sequence>